<dbReference type="EMBL" id="BBML01000001">
    <property type="protein sequence ID" value="GAK95781.1"/>
    <property type="molecule type" value="Genomic_DNA"/>
</dbReference>
<name>A0A090QJR0_9FLAO</name>
<dbReference type="PANTHER" id="PTHR47199:SF2">
    <property type="entry name" value="PHOTOSYSTEM II STABILITY_ASSEMBLY FACTOR HCF136, CHLOROPLASTIC"/>
    <property type="match status" value="1"/>
</dbReference>
<feature type="domain" description="Secretion system C-terminal sorting" evidence="3">
    <location>
        <begin position="366"/>
        <end position="424"/>
    </location>
</feature>
<comment type="caution">
    <text evidence="4">The sequence shown here is derived from an EMBL/GenBank/DDBJ whole genome shotgun (WGS) entry which is preliminary data.</text>
</comment>
<dbReference type="PANTHER" id="PTHR47199">
    <property type="entry name" value="PHOTOSYSTEM II STABILITY/ASSEMBLY FACTOR HCF136, CHLOROPLASTIC"/>
    <property type="match status" value="1"/>
</dbReference>
<dbReference type="Proteomes" id="UP000029221">
    <property type="component" value="Unassembled WGS sequence"/>
</dbReference>
<feature type="signal peptide" evidence="2">
    <location>
        <begin position="1"/>
        <end position="19"/>
    </location>
</feature>
<dbReference type="NCBIfam" id="TIGR04183">
    <property type="entry name" value="Por_Secre_tail"/>
    <property type="match status" value="1"/>
</dbReference>
<proteinExistence type="predicted"/>
<evidence type="ECO:0000313" key="4">
    <source>
        <dbReference type="EMBL" id="GAK95781.1"/>
    </source>
</evidence>
<accession>A0A090QJR0</accession>
<dbReference type="AlphaFoldDB" id="A0A090QJR0"/>
<protein>
    <submittedName>
        <fullName evidence="4">Probable oxidoreductase</fullName>
    </submittedName>
</protein>
<sequence length="444" mass="48077">MKLVLALIAVVFTTSSVQAQFWRVEASGFSNTSRGVNKIHIGTATTAWGVAYDGITPSNNIQEFVRTNDAGQSWIPGSFDLGNVNLGISNVCDAGGTTAYVAAHPLNAGDQGGVWKTTDAGLTWTRQSGALYQDSSSFPNFVHFFDNAGVTAGDPVNGFWEIYVSSNGGSTYTRVPSANIPAVLPGEFGYFGQYTYYGNNIWFTTSKGRIIHSSDRGVNWTAYQSPLSDFGGTSVFGDISFADSNKGIIQDNNGNLYRTNDSGATWQGINISGTGFPYGDFIAYVPDSNRIVSCGQRTTYSGSSYSLDDGVTWINIDTNQHLDVAFFNEDTGYSGGFNISSTVDGMFVYDSNVLNLAEEEQASLTMFPNPATDIVRFTTATSFDAIMIYDLNGRVVKQEFNEEEISISDLKTGTYLLTIESKEALNGGKMVNSTSYKTFKLVKI</sequence>
<dbReference type="STRING" id="319236.BST91_11865"/>
<gene>
    <name evidence="4" type="ORF">JCM19294_2563</name>
</gene>
<dbReference type="RefSeq" id="WP_042276513.1">
    <property type="nucleotide sequence ID" value="NZ_BBML01000001.1"/>
</dbReference>
<dbReference type="InterPro" id="IPR015943">
    <property type="entry name" value="WD40/YVTN_repeat-like_dom_sf"/>
</dbReference>
<keyword evidence="5" id="KW-1185">Reference proteome</keyword>
<evidence type="ECO:0000313" key="5">
    <source>
        <dbReference type="Proteomes" id="UP000029221"/>
    </source>
</evidence>
<evidence type="ECO:0000256" key="1">
    <source>
        <dbReference type="ARBA" id="ARBA00022729"/>
    </source>
</evidence>
<dbReference type="eggNOG" id="COG4447">
    <property type="taxonomic scope" value="Bacteria"/>
</dbReference>
<evidence type="ECO:0000256" key="2">
    <source>
        <dbReference type="SAM" id="SignalP"/>
    </source>
</evidence>
<dbReference type="Gene3D" id="2.130.10.10">
    <property type="entry name" value="YVTN repeat-like/Quinoprotein amine dehydrogenase"/>
    <property type="match status" value="2"/>
</dbReference>
<keyword evidence="1 2" id="KW-0732">Signal</keyword>
<feature type="chain" id="PRO_5001861934" evidence="2">
    <location>
        <begin position="20"/>
        <end position="444"/>
    </location>
</feature>
<dbReference type="Pfam" id="PF18962">
    <property type="entry name" value="Por_Secre_tail"/>
    <property type="match status" value="1"/>
</dbReference>
<reference evidence="4" key="1">
    <citation type="journal article" date="2014" name="Genome Announc.">
        <title>Draft Genome Sequences of Marine Flavobacterium Nonlabens Strains NR17, NR24, NR27, NR32, NR33, and Ara13.</title>
        <authorList>
            <person name="Nakanishi M."/>
            <person name="Meirelles P."/>
            <person name="Suzuki R."/>
            <person name="Takatani N."/>
            <person name="Mino S."/>
            <person name="Suda W."/>
            <person name="Oshima K."/>
            <person name="Hattori M."/>
            <person name="Ohkuma M."/>
            <person name="Hosokawa M."/>
            <person name="Miyashita K."/>
            <person name="Thompson F.L."/>
            <person name="Niwa A."/>
            <person name="Sawabe T."/>
            <person name="Sawabe T."/>
        </authorList>
    </citation>
    <scope>NUCLEOTIDE SEQUENCE [LARGE SCALE GENOMIC DNA]</scope>
    <source>
        <strain evidence="4">JCM 19294</strain>
    </source>
</reference>
<dbReference type="SUPFAM" id="SSF110296">
    <property type="entry name" value="Oligoxyloglucan reducing end-specific cellobiohydrolase"/>
    <property type="match status" value="1"/>
</dbReference>
<dbReference type="InterPro" id="IPR026444">
    <property type="entry name" value="Secre_tail"/>
</dbReference>
<evidence type="ECO:0000259" key="3">
    <source>
        <dbReference type="Pfam" id="PF18962"/>
    </source>
</evidence>
<organism evidence="4 5">
    <name type="scientific">Nonlabens tegetincola</name>
    <dbReference type="NCBI Taxonomy" id="323273"/>
    <lineage>
        <taxon>Bacteria</taxon>
        <taxon>Pseudomonadati</taxon>
        <taxon>Bacteroidota</taxon>
        <taxon>Flavobacteriia</taxon>
        <taxon>Flavobacteriales</taxon>
        <taxon>Flavobacteriaceae</taxon>
        <taxon>Nonlabens</taxon>
    </lineage>
</organism>